<dbReference type="SUPFAM" id="SSF50939">
    <property type="entry name" value="Sialidases"/>
    <property type="match status" value="1"/>
</dbReference>
<reference evidence="5 6" key="2">
    <citation type="journal article" date="2016" name="Science">
        <title>A bacterium that degrades and assimilates poly(ethylene terephthalate).</title>
        <authorList>
            <person name="Yoshida S."/>
            <person name="Hiraga K."/>
            <person name="Takehana T."/>
            <person name="Taniguchi I."/>
            <person name="Yamaji H."/>
            <person name="Maeda Y."/>
            <person name="Toyohara K."/>
            <person name="Miyamoto K."/>
            <person name="Kimura Y."/>
            <person name="Oda K."/>
        </authorList>
    </citation>
    <scope>NUCLEOTIDE SEQUENCE [LARGE SCALE GENOMIC DNA]</scope>
    <source>
        <strain evidence="6">NBRC 110686 / TISTR 2288 / 201-F6</strain>
    </source>
</reference>
<dbReference type="InterPro" id="IPR022409">
    <property type="entry name" value="PKD/Chitinase_dom"/>
</dbReference>
<dbReference type="Gene3D" id="2.130.10.10">
    <property type="entry name" value="YVTN repeat-like/Quinoprotein amine dehydrogenase"/>
    <property type="match status" value="4"/>
</dbReference>
<protein>
    <recommendedName>
        <fullName evidence="4">PKD domain-containing protein</fullName>
    </recommendedName>
</protein>
<dbReference type="GO" id="GO:0015979">
    <property type="term" value="P:photosynthesis"/>
    <property type="evidence" value="ECO:0007669"/>
    <property type="project" value="UniProtKB-KW"/>
</dbReference>
<keyword evidence="1" id="KW-0602">Photosynthesis</keyword>
<dbReference type="InterPro" id="IPR013783">
    <property type="entry name" value="Ig-like_fold"/>
</dbReference>
<dbReference type="InterPro" id="IPR000601">
    <property type="entry name" value="PKD_dom"/>
</dbReference>
<evidence type="ECO:0000259" key="4">
    <source>
        <dbReference type="PROSITE" id="PS50093"/>
    </source>
</evidence>
<dbReference type="InterPro" id="IPR028203">
    <property type="entry name" value="PSII_CF48-like_dom"/>
</dbReference>
<dbReference type="EMBL" id="BBYR01000022">
    <property type="protein sequence ID" value="GAP35411.1"/>
    <property type="molecule type" value="Genomic_DNA"/>
</dbReference>
<organism evidence="5 6">
    <name type="scientific">Piscinibacter sakaiensis</name>
    <name type="common">Ideonella sakaiensis</name>
    <dbReference type="NCBI Taxonomy" id="1547922"/>
    <lineage>
        <taxon>Bacteria</taxon>
        <taxon>Pseudomonadati</taxon>
        <taxon>Pseudomonadota</taxon>
        <taxon>Betaproteobacteria</taxon>
        <taxon>Burkholderiales</taxon>
        <taxon>Sphaerotilaceae</taxon>
        <taxon>Piscinibacter</taxon>
    </lineage>
</organism>
<evidence type="ECO:0000256" key="1">
    <source>
        <dbReference type="ARBA" id="ARBA00022531"/>
    </source>
</evidence>
<keyword evidence="6" id="KW-1185">Reference proteome</keyword>
<dbReference type="Gene3D" id="2.60.40.10">
    <property type="entry name" value="Immunoglobulins"/>
    <property type="match status" value="1"/>
</dbReference>
<dbReference type="PANTHER" id="PTHR47199">
    <property type="entry name" value="PHOTOSYSTEM II STABILITY/ASSEMBLY FACTOR HCF136, CHLOROPLASTIC"/>
    <property type="match status" value="1"/>
</dbReference>
<dbReference type="InterPro" id="IPR015943">
    <property type="entry name" value="WD40/YVTN_repeat-like_dom_sf"/>
</dbReference>
<dbReference type="PANTHER" id="PTHR47199:SF2">
    <property type="entry name" value="PHOTOSYSTEM II STABILITY_ASSEMBLY FACTOR HCF136, CHLOROPLASTIC"/>
    <property type="match status" value="1"/>
</dbReference>
<dbReference type="GO" id="GO:0009523">
    <property type="term" value="C:photosystem II"/>
    <property type="evidence" value="ECO:0007669"/>
    <property type="project" value="UniProtKB-KW"/>
</dbReference>
<dbReference type="CDD" id="cd15482">
    <property type="entry name" value="Sialidase_non-viral"/>
    <property type="match status" value="1"/>
</dbReference>
<dbReference type="InterPro" id="IPR035986">
    <property type="entry name" value="PKD_dom_sf"/>
</dbReference>
<evidence type="ECO:0000256" key="2">
    <source>
        <dbReference type="ARBA" id="ARBA00023276"/>
    </source>
</evidence>
<dbReference type="Pfam" id="PF18911">
    <property type="entry name" value="PKD_4"/>
    <property type="match status" value="1"/>
</dbReference>
<gene>
    <name evidence="5" type="ORF">ISF6_1182</name>
</gene>
<evidence type="ECO:0000313" key="5">
    <source>
        <dbReference type="EMBL" id="GAP35411.1"/>
    </source>
</evidence>
<evidence type="ECO:0000256" key="3">
    <source>
        <dbReference type="SAM" id="MobiDB-lite"/>
    </source>
</evidence>
<dbReference type="PROSITE" id="PS50093">
    <property type="entry name" value="PKD"/>
    <property type="match status" value="1"/>
</dbReference>
<sequence>MKAPAHVAEGVPLQVSSNFAGGQAGLKAAWDFGDGSTADTVQAPSRVYARAGRYEVKLTITNEAGRSVTAAAQVLVGKLAALEGVVACAGVNGSGWCQASAEVSDVSFVDASLGWASDARGRVLQTQDGGRSWAIEAPVASRSARVRFASASTGWALEPSEATRSPRIRRTTDGGRTWVDQTPPSFTGRSDLRELRVIDAARAIVGTPWPSAPAGVLSGGLVTRDGGSSWSPLDLAVAHVTRGGTLYALDGGSLLRSTDLGATVSRIQLTSSGRVDRVDFADELNGLAFAAATSAGGAAVVWRTQDGGASWSRIEPQGLTTGSDGCAAEASTFLAHASPEVAWLYRGTGPGVQAGCAMRSADGGRTWVEASLPGGVKSSVAPRALSGQVVWWQGYLSVDAGASWLAGPPGSRAEDILTARASDSTIMVGSAGGPWWRTSDAGRSWQAALAAPIRSSQSGPTTDASPQTAWPLDRSRWFVTSTNGSLYRTTDAGATWSPVSIDPVTPPGVTRSPRLQFTSPASGWYLRQGGVTLEHSMDGGTSWRKLSIPRANDVHFLDDRQGILALAAPGVSLTADGGETWSPSIALPFVPYAVRWVTRDVVVATGAAGGIARSTDGGRTWTAQASGTDKALTRLVSAGATHGWAIAVAEPFVSNPLDQAAPRFVLRTTDGGATWLKTDLPTQAVLNDLVFLDARNGYIVAAGGVVLATTDGGVSWTVQATGTTEDLTTALAFEPGIAALVTRSGSVLKTVTGGY</sequence>
<dbReference type="Proteomes" id="UP000037660">
    <property type="component" value="Unassembled WGS sequence"/>
</dbReference>
<dbReference type="SMART" id="SM00089">
    <property type="entry name" value="PKD"/>
    <property type="match status" value="1"/>
</dbReference>
<feature type="region of interest" description="Disordered" evidence="3">
    <location>
        <begin position="159"/>
        <end position="185"/>
    </location>
</feature>
<feature type="domain" description="PKD" evidence="4">
    <location>
        <begin position="30"/>
        <end position="76"/>
    </location>
</feature>
<dbReference type="CDD" id="cd00146">
    <property type="entry name" value="PKD"/>
    <property type="match status" value="1"/>
</dbReference>
<keyword evidence="2" id="KW-0604">Photosystem II</keyword>
<dbReference type="SUPFAM" id="SSF110296">
    <property type="entry name" value="Oligoxyloglucan reducing end-specific cellobiohydrolase"/>
    <property type="match status" value="1"/>
</dbReference>
<comment type="caution">
    <text evidence="5">The sequence shown here is derived from an EMBL/GenBank/DDBJ whole genome shotgun (WGS) entry which is preliminary data.</text>
</comment>
<name>A0A0K8NYF1_PISS1</name>
<proteinExistence type="predicted"/>
<dbReference type="Pfam" id="PF14870">
    <property type="entry name" value="PSII_BNR"/>
    <property type="match status" value="2"/>
</dbReference>
<evidence type="ECO:0000313" key="6">
    <source>
        <dbReference type="Proteomes" id="UP000037660"/>
    </source>
</evidence>
<accession>A0A0K8NYF1</accession>
<dbReference type="InterPro" id="IPR036278">
    <property type="entry name" value="Sialidase_sf"/>
</dbReference>
<reference evidence="6" key="1">
    <citation type="submission" date="2015-07" db="EMBL/GenBank/DDBJ databases">
        <title>Discovery of a poly(ethylene terephthalate assimilation.</title>
        <authorList>
            <person name="Yoshida S."/>
            <person name="Hiraga K."/>
            <person name="Takehana T."/>
            <person name="Taniguchi I."/>
            <person name="Yamaji H."/>
            <person name="Maeda Y."/>
            <person name="Toyohara K."/>
            <person name="Miyamoto K."/>
            <person name="Kimura Y."/>
            <person name="Oda K."/>
        </authorList>
    </citation>
    <scope>NUCLEOTIDE SEQUENCE [LARGE SCALE GENOMIC DNA]</scope>
    <source>
        <strain evidence="6">NBRC 110686 / TISTR 2288 / 201-F6</strain>
    </source>
</reference>
<dbReference type="AlphaFoldDB" id="A0A0K8NYF1"/>
<dbReference type="SUPFAM" id="SSF49299">
    <property type="entry name" value="PKD domain"/>
    <property type="match status" value="1"/>
</dbReference>